<dbReference type="STRING" id="7574.A0A1S3KI95"/>
<feature type="region of interest" description="Disordered" evidence="4">
    <location>
        <begin position="372"/>
        <end position="401"/>
    </location>
</feature>
<dbReference type="SUPFAM" id="SSF48403">
    <property type="entry name" value="Ankyrin repeat"/>
    <property type="match status" value="1"/>
</dbReference>
<sequence>MATKFHQAARDGYLDLLREATRKDADTPDEDGMTPTLWAAYFGNLDALRLLVGRGGDADKCDLLGNTSLHHASFNGHLHCVTYLVNFGVNIWALDNDHHSSLDLASMKNHMDVVRFLDGVVAKQSATNPKFVKKMKEKAVLEADERFKRYEKLQFKAQKRAEKEERRMYAEENPEPAQKRSFFKTLTLRLKGSKVQEELNKGSEPANTENNRGGTVGYSAHGGASRKIEAKKGIRNGNFKIGGMQADGRRTSQSLTGGYVHDSEIMYTKTDGQPEEDVNMTNQMTSPNRKRLDELFDNISLEGKKGREGNADSGVDSADSLNKNNAFGVFDRPGFGNMAFLNRAAMSLPPEHQGEDDDDGFDDNELIDQVANGNGKQREGSYTDSIGTASSLTSKDHKSTDWQEDDAYLDEDDEQCTPLELFLASHGLMEFIPQFNREKVDLEALMLLTDSDLRDLNVPLGPRRKILEAVEKRKLVLGEPGFLEDTHL</sequence>
<feature type="compositionally biased region" description="Acidic residues" evidence="4">
    <location>
        <begin position="354"/>
        <end position="366"/>
    </location>
</feature>
<dbReference type="SMART" id="SM00248">
    <property type="entry name" value="ANK"/>
    <property type="match status" value="3"/>
</dbReference>
<evidence type="ECO:0000259" key="5">
    <source>
        <dbReference type="SMART" id="SM00454"/>
    </source>
</evidence>
<keyword evidence="6" id="KW-1185">Reference proteome</keyword>
<dbReference type="InterPro" id="IPR050776">
    <property type="entry name" value="Ank_Repeat/CDKN_Inhibitor"/>
</dbReference>
<accession>A0A1S3KI95</accession>
<dbReference type="Gene3D" id="1.10.150.50">
    <property type="entry name" value="Transcription Factor, Ets-1"/>
    <property type="match status" value="1"/>
</dbReference>
<gene>
    <name evidence="7" type="primary">LOC106182100</name>
</gene>
<dbReference type="KEGG" id="lak:106182100"/>
<keyword evidence="1" id="KW-0677">Repeat</keyword>
<proteinExistence type="predicted"/>
<dbReference type="InterPro" id="IPR001660">
    <property type="entry name" value="SAM"/>
</dbReference>
<dbReference type="PROSITE" id="PS50088">
    <property type="entry name" value="ANK_REPEAT"/>
    <property type="match status" value="2"/>
</dbReference>
<reference evidence="7" key="1">
    <citation type="submission" date="2025-08" db="UniProtKB">
        <authorList>
            <consortium name="RefSeq"/>
        </authorList>
    </citation>
    <scope>IDENTIFICATION</scope>
    <source>
        <tissue evidence="7">Gonads</tissue>
    </source>
</reference>
<dbReference type="FunCoup" id="A0A1S3KI95">
    <property type="interactions" value="52"/>
</dbReference>
<dbReference type="InterPro" id="IPR013761">
    <property type="entry name" value="SAM/pointed_sf"/>
</dbReference>
<feature type="domain" description="SAM" evidence="5">
    <location>
        <begin position="411"/>
        <end position="476"/>
    </location>
</feature>
<dbReference type="InParanoid" id="A0A1S3KI95"/>
<dbReference type="RefSeq" id="XP_013422199.1">
    <property type="nucleotide sequence ID" value="XM_013566745.1"/>
</dbReference>
<dbReference type="Pfam" id="PF12796">
    <property type="entry name" value="Ank_2"/>
    <property type="match status" value="1"/>
</dbReference>
<dbReference type="PANTHER" id="PTHR24201:SF15">
    <property type="entry name" value="ANKYRIN REPEAT DOMAIN-CONTAINING PROTEIN 66"/>
    <property type="match status" value="1"/>
</dbReference>
<evidence type="ECO:0000256" key="4">
    <source>
        <dbReference type="SAM" id="MobiDB-lite"/>
    </source>
</evidence>
<feature type="region of interest" description="Disordered" evidence="4">
    <location>
        <begin position="301"/>
        <end position="323"/>
    </location>
</feature>
<feature type="repeat" description="ANK" evidence="3">
    <location>
        <begin position="31"/>
        <end position="63"/>
    </location>
</feature>
<dbReference type="SUPFAM" id="SSF47769">
    <property type="entry name" value="SAM/Pointed domain"/>
    <property type="match status" value="1"/>
</dbReference>
<keyword evidence="2 3" id="KW-0040">ANK repeat</keyword>
<dbReference type="GeneID" id="106182100"/>
<feature type="region of interest" description="Disordered" evidence="4">
    <location>
        <begin position="348"/>
        <end position="367"/>
    </location>
</feature>
<feature type="compositionally biased region" description="Polar residues" evidence="4">
    <location>
        <begin position="382"/>
        <end position="393"/>
    </location>
</feature>
<evidence type="ECO:0000256" key="1">
    <source>
        <dbReference type="ARBA" id="ARBA00022737"/>
    </source>
</evidence>
<dbReference type="InterPro" id="IPR036770">
    <property type="entry name" value="Ankyrin_rpt-contain_sf"/>
</dbReference>
<dbReference type="FunFam" id="1.25.40.20:FF:000074">
    <property type="entry name" value="Usher syndrome type-1G protein isoform X1"/>
    <property type="match status" value="1"/>
</dbReference>
<dbReference type="Proteomes" id="UP000085678">
    <property type="component" value="Unplaced"/>
</dbReference>
<name>A0A1S3KI95_LINAN</name>
<dbReference type="CDD" id="cd09517">
    <property type="entry name" value="SAM_USH1G_HARP"/>
    <property type="match status" value="1"/>
</dbReference>
<evidence type="ECO:0000256" key="3">
    <source>
        <dbReference type="PROSITE-ProRule" id="PRU00023"/>
    </source>
</evidence>
<dbReference type="OrthoDB" id="76949at2759"/>
<dbReference type="AlphaFoldDB" id="A0A1S3KI95"/>
<feature type="region of interest" description="Disordered" evidence="4">
    <location>
        <begin position="196"/>
        <end position="224"/>
    </location>
</feature>
<evidence type="ECO:0000313" key="7">
    <source>
        <dbReference type="RefSeq" id="XP_013422199.1"/>
    </source>
</evidence>
<dbReference type="PANTHER" id="PTHR24201">
    <property type="entry name" value="ANK_REP_REGION DOMAIN-CONTAINING PROTEIN"/>
    <property type="match status" value="1"/>
</dbReference>
<evidence type="ECO:0000313" key="6">
    <source>
        <dbReference type="Proteomes" id="UP000085678"/>
    </source>
</evidence>
<dbReference type="Gene3D" id="1.25.40.20">
    <property type="entry name" value="Ankyrin repeat-containing domain"/>
    <property type="match status" value="1"/>
</dbReference>
<protein>
    <submittedName>
        <fullName evidence="7">Usher syndrome type-1G protein-like</fullName>
    </submittedName>
</protein>
<organism evidence="6 7">
    <name type="scientific">Lingula anatina</name>
    <name type="common">Brachiopod</name>
    <name type="synonym">Lingula unguis</name>
    <dbReference type="NCBI Taxonomy" id="7574"/>
    <lineage>
        <taxon>Eukaryota</taxon>
        <taxon>Metazoa</taxon>
        <taxon>Spiralia</taxon>
        <taxon>Lophotrochozoa</taxon>
        <taxon>Brachiopoda</taxon>
        <taxon>Linguliformea</taxon>
        <taxon>Lingulata</taxon>
        <taxon>Lingulida</taxon>
        <taxon>Linguloidea</taxon>
        <taxon>Lingulidae</taxon>
        <taxon>Lingula</taxon>
    </lineage>
</organism>
<dbReference type="PROSITE" id="PS50297">
    <property type="entry name" value="ANK_REP_REGION"/>
    <property type="match status" value="2"/>
</dbReference>
<dbReference type="SMART" id="SM00454">
    <property type="entry name" value="SAM"/>
    <property type="match status" value="1"/>
</dbReference>
<evidence type="ECO:0000256" key="2">
    <source>
        <dbReference type="ARBA" id="ARBA00023043"/>
    </source>
</evidence>
<dbReference type="Pfam" id="PF00536">
    <property type="entry name" value="SAM_1"/>
    <property type="match status" value="1"/>
</dbReference>
<feature type="repeat" description="ANK" evidence="3">
    <location>
        <begin position="64"/>
        <end position="96"/>
    </location>
</feature>
<dbReference type="InterPro" id="IPR002110">
    <property type="entry name" value="Ankyrin_rpt"/>
</dbReference>